<evidence type="ECO:0000313" key="2">
    <source>
        <dbReference type="Proteomes" id="UP001148662"/>
    </source>
</evidence>
<gene>
    <name evidence="1" type="ORF">NM688_g326</name>
</gene>
<comment type="caution">
    <text evidence="1">The sequence shown here is derived from an EMBL/GenBank/DDBJ whole genome shotgun (WGS) entry which is preliminary data.</text>
</comment>
<evidence type="ECO:0000313" key="1">
    <source>
        <dbReference type="EMBL" id="KAJ3559476.1"/>
    </source>
</evidence>
<accession>A0ACC1TF16</accession>
<reference evidence="1" key="1">
    <citation type="submission" date="2022-07" db="EMBL/GenBank/DDBJ databases">
        <title>Genome Sequence of Phlebia brevispora.</title>
        <authorList>
            <person name="Buettner E."/>
        </authorList>
    </citation>
    <scope>NUCLEOTIDE SEQUENCE</scope>
    <source>
        <strain evidence="1">MPL23</strain>
    </source>
</reference>
<protein>
    <submittedName>
        <fullName evidence="1">Uncharacterized protein</fullName>
    </submittedName>
</protein>
<organism evidence="1 2">
    <name type="scientific">Phlebia brevispora</name>
    <dbReference type="NCBI Taxonomy" id="194682"/>
    <lineage>
        <taxon>Eukaryota</taxon>
        <taxon>Fungi</taxon>
        <taxon>Dikarya</taxon>
        <taxon>Basidiomycota</taxon>
        <taxon>Agaricomycotina</taxon>
        <taxon>Agaricomycetes</taxon>
        <taxon>Polyporales</taxon>
        <taxon>Meruliaceae</taxon>
        <taxon>Phlebia</taxon>
    </lineage>
</organism>
<dbReference type="EMBL" id="JANHOG010000023">
    <property type="protein sequence ID" value="KAJ3559476.1"/>
    <property type="molecule type" value="Genomic_DNA"/>
</dbReference>
<dbReference type="Proteomes" id="UP001148662">
    <property type="component" value="Unassembled WGS sequence"/>
</dbReference>
<keyword evidence="2" id="KW-1185">Reference proteome</keyword>
<sequence length="129" mass="14090">MDLEKKYPSLLKRDSTVQIEFINGKTPTRGSDDTAGLDLYASQPVEIQAGTRALVPTGIKVKLPISTYRRIAPRSGLSLKGIDVAAGIIDRDYRGEVQVVLINNSHMPLKVTVTHKTVAMFATLEKIGL</sequence>
<name>A0ACC1TF16_9APHY</name>
<proteinExistence type="predicted"/>